<dbReference type="Pfam" id="PF00144">
    <property type="entry name" value="Beta-lactamase"/>
    <property type="match status" value="1"/>
</dbReference>
<organism evidence="3 4">
    <name type="scientific">Caenimonas sedimenti</name>
    <dbReference type="NCBI Taxonomy" id="2596921"/>
    <lineage>
        <taxon>Bacteria</taxon>
        <taxon>Pseudomonadati</taxon>
        <taxon>Pseudomonadota</taxon>
        <taxon>Betaproteobacteria</taxon>
        <taxon>Burkholderiales</taxon>
        <taxon>Comamonadaceae</taxon>
        <taxon>Caenimonas</taxon>
    </lineage>
</organism>
<dbReference type="GO" id="GO:0016787">
    <property type="term" value="F:hydrolase activity"/>
    <property type="evidence" value="ECO:0007669"/>
    <property type="project" value="UniProtKB-KW"/>
</dbReference>
<reference evidence="3 4" key="1">
    <citation type="submission" date="2019-07" db="EMBL/GenBank/DDBJ databases">
        <title>Caenimonas sedimenti sp. nov., isolated from activated sludge.</title>
        <authorList>
            <person name="Xu J."/>
        </authorList>
    </citation>
    <scope>NUCLEOTIDE SEQUENCE [LARGE SCALE GENOMIC DNA]</scope>
    <source>
        <strain evidence="3 4">HX-9-20</strain>
    </source>
</reference>
<dbReference type="OrthoDB" id="9814204at2"/>
<dbReference type="SUPFAM" id="SSF56601">
    <property type="entry name" value="beta-lactamase/transpeptidase-like"/>
    <property type="match status" value="1"/>
</dbReference>
<dbReference type="EMBL" id="VOBQ01000013">
    <property type="protein sequence ID" value="TWO70065.1"/>
    <property type="molecule type" value="Genomic_DNA"/>
</dbReference>
<keyword evidence="3" id="KW-0378">Hydrolase</keyword>
<feature type="signal peptide" evidence="1">
    <location>
        <begin position="1"/>
        <end position="26"/>
    </location>
</feature>
<dbReference type="Gene3D" id="3.40.710.10">
    <property type="entry name" value="DD-peptidase/beta-lactamase superfamily"/>
    <property type="match status" value="1"/>
</dbReference>
<evidence type="ECO:0000313" key="3">
    <source>
        <dbReference type="EMBL" id="TWO70065.1"/>
    </source>
</evidence>
<proteinExistence type="predicted"/>
<evidence type="ECO:0000313" key="4">
    <source>
        <dbReference type="Proteomes" id="UP000318199"/>
    </source>
</evidence>
<dbReference type="InterPro" id="IPR050789">
    <property type="entry name" value="Diverse_Enzym_Activities"/>
</dbReference>
<feature type="chain" id="PRO_5021768607" evidence="1">
    <location>
        <begin position="27"/>
        <end position="436"/>
    </location>
</feature>
<keyword evidence="4" id="KW-1185">Reference proteome</keyword>
<evidence type="ECO:0000259" key="2">
    <source>
        <dbReference type="Pfam" id="PF00144"/>
    </source>
</evidence>
<feature type="domain" description="Beta-lactamase-related" evidence="2">
    <location>
        <begin position="125"/>
        <end position="427"/>
    </location>
</feature>
<name>A0A562ZP28_9BURK</name>
<dbReference type="AlphaFoldDB" id="A0A562ZP28"/>
<protein>
    <submittedName>
        <fullName evidence="3">Serine hydrolase</fullName>
    </submittedName>
</protein>
<dbReference type="PANTHER" id="PTHR43283">
    <property type="entry name" value="BETA-LACTAMASE-RELATED"/>
    <property type="match status" value="1"/>
</dbReference>
<comment type="caution">
    <text evidence="3">The sequence shown here is derived from an EMBL/GenBank/DDBJ whole genome shotgun (WGS) entry which is preliminary data.</text>
</comment>
<dbReference type="InterPro" id="IPR012338">
    <property type="entry name" value="Beta-lactam/transpept-like"/>
</dbReference>
<keyword evidence="1" id="KW-0732">Signal</keyword>
<dbReference type="RefSeq" id="WP_145894261.1">
    <property type="nucleotide sequence ID" value="NZ_VOBQ01000013.1"/>
</dbReference>
<evidence type="ECO:0000256" key="1">
    <source>
        <dbReference type="SAM" id="SignalP"/>
    </source>
</evidence>
<dbReference type="PANTHER" id="PTHR43283:SF7">
    <property type="entry name" value="BETA-LACTAMASE-RELATED DOMAIN-CONTAINING PROTEIN"/>
    <property type="match status" value="1"/>
</dbReference>
<dbReference type="Proteomes" id="UP000318199">
    <property type="component" value="Unassembled WGS sequence"/>
</dbReference>
<dbReference type="InterPro" id="IPR001466">
    <property type="entry name" value="Beta-lactam-related"/>
</dbReference>
<accession>A0A562ZP28</accession>
<gene>
    <name evidence="3" type="ORF">FN976_17160</name>
</gene>
<sequence>MKSPFNSPFAAVLASALVLSASAVLAQAPPLPAPEATDPVKLELMKGFPPAPEKTVKLSSVLKFPNGRWAFHHMRELGPTAQVWRGDEKPSVLRESLLDLGSLGFESDRGGRTTLADWQHATFTDGLLVLHRGKVVYQKHYSGMAAHQPHSLWSMSKSFTGLLATILIKEGTIDPNALVTKYLPELKDSAWADATVQQTLDMTTGVAYSENFRDPNSGIFQYLHAAGLLPAPPTYAGPRTIPDLLVTIKKEGEHGAGFKYKTVDTEVMGWLLQRVTGKSYAALLSERIWSRIGAQDDAYVWADPIGTQITSVGFSATLRDLARVGEMMRLAGRYNGHQVVAEGVIAEIRKGGDSEKFKANGQAMRAGYSYHNQWWVPHDRDGTFEMKGLNGQHMHINPAAELVIVKLSSHPVGDTSFTHNADRHAFAAIAAALRSH</sequence>